<keyword evidence="3" id="KW-1185">Reference proteome</keyword>
<feature type="transmembrane region" description="Helical" evidence="1">
    <location>
        <begin position="367"/>
        <end position="390"/>
    </location>
</feature>
<organism evidence="2 3">
    <name type="scientific">Labilithrix luteola</name>
    <dbReference type="NCBI Taxonomy" id="1391654"/>
    <lineage>
        <taxon>Bacteria</taxon>
        <taxon>Pseudomonadati</taxon>
        <taxon>Myxococcota</taxon>
        <taxon>Polyangia</taxon>
        <taxon>Polyangiales</taxon>
        <taxon>Labilitrichaceae</taxon>
        <taxon>Labilithrix</taxon>
    </lineage>
</organism>
<dbReference type="PROSITE" id="PS51257">
    <property type="entry name" value="PROKAR_LIPOPROTEIN"/>
    <property type="match status" value="1"/>
</dbReference>
<protein>
    <recommendedName>
        <fullName evidence="4">Glycosyltransferase RgtA/B/C/D-like domain-containing protein</fullName>
    </recommendedName>
</protein>
<gene>
    <name evidence="2" type="ORF">AKJ09_10074</name>
</gene>
<keyword evidence="1" id="KW-0472">Membrane</keyword>
<proteinExistence type="predicted"/>
<dbReference type="PATRIC" id="fig|1391654.3.peg.10211"/>
<evidence type="ECO:0000256" key="1">
    <source>
        <dbReference type="SAM" id="Phobius"/>
    </source>
</evidence>
<feature type="transmembrane region" description="Helical" evidence="1">
    <location>
        <begin position="293"/>
        <end position="313"/>
    </location>
</feature>
<accession>A0A0K1QCA3</accession>
<keyword evidence="1" id="KW-1133">Transmembrane helix</keyword>
<dbReference type="EMBL" id="CP012333">
    <property type="protein sequence ID" value="AKV03411.1"/>
    <property type="molecule type" value="Genomic_DNA"/>
</dbReference>
<dbReference type="Proteomes" id="UP000064967">
    <property type="component" value="Chromosome"/>
</dbReference>
<sequence>MVFRMVAIGLAIAIVVAACHDVSKAWDVWMYHLPFAGRIAGLVDPEVYVFSVANRQRFEGFPLLAEALQGLAWRLTGRPECANLVSVAGLGLLVLFLKRRFAVPASLSLLAFLAIPLVQIHVTAAYVDLPANACATLLALVTYQALVSTAPPSPRQLALAAVLATATANMKFQLVPVVLGCAVVQLVRSLRSEDRRLARLGVIALALPFVFATPIKNVIVHGNPVWPVEIHIPGFHVPFAETAYASSPRWLEHVPRPVRFACSVLEVGARPITEGHRWSIDQWTPPDEPGYRMGGFFGAFVLVNLVALAVAVARRRSRENVVAAAFFAGLTALVSMLPQSHELRYYLVWMLTLVSLNLVVWSRERPLAVGTACAAALAVVAYSTGGTYLVPSGDSFATVLSTHVDRARLDAIAPGERVCIDRQPWTFLWSPQFHARPSYVVQEAEDPSDCRGVRSLDDSR</sequence>
<dbReference type="AlphaFoldDB" id="A0A0K1QCA3"/>
<evidence type="ECO:0008006" key="4">
    <source>
        <dbReference type="Google" id="ProtNLM"/>
    </source>
</evidence>
<evidence type="ECO:0000313" key="2">
    <source>
        <dbReference type="EMBL" id="AKV03411.1"/>
    </source>
</evidence>
<feature type="transmembrane region" description="Helical" evidence="1">
    <location>
        <begin position="320"/>
        <end position="337"/>
    </location>
</feature>
<feature type="transmembrane region" description="Helical" evidence="1">
    <location>
        <begin position="125"/>
        <end position="146"/>
    </location>
</feature>
<feature type="transmembrane region" description="Helical" evidence="1">
    <location>
        <begin position="101"/>
        <end position="118"/>
    </location>
</feature>
<feature type="transmembrane region" description="Helical" evidence="1">
    <location>
        <begin position="197"/>
        <end position="215"/>
    </location>
</feature>
<evidence type="ECO:0000313" key="3">
    <source>
        <dbReference type="Proteomes" id="UP000064967"/>
    </source>
</evidence>
<name>A0A0K1QCA3_9BACT</name>
<dbReference type="KEGG" id="llu:AKJ09_10074"/>
<feature type="transmembrane region" description="Helical" evidence="1">
    <location>
        <begin position="343"/>
        <end position="360"/>
    </location>
</feature>
<keyword evidence="1" id="KW-0812">Transmembrane</keyword>
<reference evidence="2 3" key="1">
    <citation type="submission" date="2015-08" db="EMBL/GenBank/DDBJ databases">
        <authorList>
            <person name="Babu N.S."/>
            <person name="Beckwith C.J."/>
            <person name="Beseler K.G."/>
            <person name="Brison A."/>
            <person name="Carone J.V."/>
            <person name="Caskin T.P."/>
            <person name="Diamond M."/>
            <person name="Durham M.E."/>
            <person name="Foxe J.M."/>
            <person name="Go M."/>
            <person name="Henderson B.A."/>
            <person name="Jones I.B."/>
            <person name="McGettigan J.A."/>
            <person name="Micheletti S.J."/>
            <person name="Nasrallah M.E."/>
            <person name="Ortiz D."/>
            <person name="Piller C.R."/>
            <person name="Privatt S.R."/>
            <person name="Schneider S.L."/>
            <person name="Sharp S."/>
            <person name="Smith T.C."/>
            <person name="Stanton J.D."/>
            <person name="Ullery H.E."/>
            <person name="Wilson R.J."/>
            <person name="Serrano M.G."/>
            <person name="Buck G."/>
            <person name="Lee V."/>
            <person name="Wang Y."/>
            <person name="Carvalho R."/>
            <person name="Voegtly L."/>
            <person name="Shi R."/>
            <person name="Duckworth R."/>
            <person name="Johnson A."/>
            <person name="Loviza R."/>
            <person name="Walstead R."/>
            <person name="Shah Z."/>
            <person name="Kiflezghi M."/>
            <person name="Wade K."/>
            <person name="Ball S.L."/>
            <person name="Bradley K.W."/>
            <person name="Asai D.J."/>
            <person name="Bowman C.A."/>
            <person name="Russell D.A."/>
            <person name="Pope W.H."/>
            <person name="Jacobs-Sera D."/>
            <person name="Hendrix R.W."/>
            <person name="Hatfull G.F."/>
        </authorList>
    </citation>
    <scope>NUCLEOTIDE SEQUENCE [LARGE SCALE GENOMIC DNA]</scope>
    <source>
        <strain evidence="2 3">DSM 27648</strain>
    </source>
</reference>
<feature type="transmembrane region" description="Helical" evidence="1">
    <location>
        <begin position="158"/>
        <end position="185"/>
    </location>
</feature>